<feature type="transmembrane region" description="Helical" evidence="1">
    <location>
        <begin position="34"/>
        <end position="59"/>
    </location>
</feature>
<dbReference type="AlphaFoldDB" id="A0A067N2X8"/>
<accession>A0A067N2X8</accession>
<reference evidence="3" key="1">
    <citation type="journal article" date="2014" name="Proc. Natl. Acad. Sci. U.S.A.">
        <title>Extensive sampling of basidiomycete genomes demonstrates inadequacy of the white-rot/brown-rot paradigm for wood decay fungi.</title>
        <authorList>
            <person name="Riley R."/>
            <person name="Salamov A.A."/>
            <person name="Brown D.W."/>
            <person name="Nagy L.G."/>
            <person name="Floudas D."/>
            <person name="Held B.W."/>
            <person name="Levasseur A."/>
            <person name="Lombard V."/>
            <person name="Morin E."/>
            <person name="Otillar R."/>
            <person name="Lindquist E.A."/>
            <person name="Sun H."/>
            <person name="LaButti K.M."/>
            <person name="Schmutz J."/>
            <person name="Jabbour D."/>
            <person name="Luo H."/>
            <person name="Baker S.E."/>
            <person name="Pisabarro A.G."/>
            <person name="Walton J.D."/>
            <person name="Blanchette R.A."/>
            <person name="Henrissat B."/>
            <person name="Martin F."/>
            <person name="Cullen D."/>
            <person name="Hibbett D.S."/>
            <person name="Grigoriev I.V."/>
        </authorList>
    </citation>
    <scope>NUCLEOTIDE SEQUENCE [LARGE SCALE GENOMIC DNA]</scope>
    <source>
        <strain evidence="3">FD-172 SS1</strain>
    </source>
</reference>
<keyword evidence="3" id="KW-1185">Reference proteome</keyword>
<sequence length="104" mass="11888">MIDTEYKGGLKLQSVILARMFQPAKTTQPPLFDPVIICVLAYVSILILPLATCTVFRLLTLRDFLIQLQVFFDDNTGLYLEEEREAVLRIPSMLNPSQIEDEEL</sequence>
<keyword evidence="1" id="KW-0472">Membrane</keyword>
<dbReference type="Gene3D" id="1.25.10.10">
    <property type="entry name" value="Leucine-rich Repeat Variant"/>
    <property type="match status" value="1"/>
</dbReference>
<dbReference type="Proteomes" id="UP000027195">
    <property type="component" value="Unassembled WGS sequence"/>
</dbReference>
<name>A0A067N2X8_BOTB1</name>
<proteinExistence type="predicted"/>
<dbReference type="STRING" id="930990.A0A067N2X8"/>
<dbReference type="InParanoid" id="A0A067N2X8"/>
<protein>
    <submittedName>
        <fullName evidence="2">Uncharacterized protein</fullName>
    </submittedName>
</protein>
<organism evidence="2 3">
    <name type="scientific">Botryobasidium botryosum (strain FD-172 SS1)</name>
    <dbReference type="NCBI Taxonomy" id="930990"/>
    <lineage>
        <taxon>Eukaryota</taxon>
        <taxon>Fungi</taxon>
        <taxon>Dikarya</taxon>
        <taxon>Basidiomycota</taxon>
        <taxon>Agaricomycotina</taxon>
        <taxon>Agaricomycetes</taxon>
        <taxon>Cantharellales</taxon>
        <taxon>Botryobasidiaceae</taxon>
        <taxon>Botryobasidium</taxon>
    </lineage>
</organism>
<evidence type="ECO:0000313" key="2">
    <source>
        <dbReference type="EMBL" id="KDQ18497.1"/>
    </source>
</evidence>
<keyword evidence="1" id="KW-1133">Transmembrane helix</keyword>
<keyword evidence="1" id="KW-0812">Transmembrane</keyword>
<dbReference type="InterPro" id="IPR011989">
    <property type="entry name" value="ARM-like"/>
</dbReference>
<evidence type="ECO:0000313" key="3">
    <source>
        <dbReference type="Proteomes" id="UP000027195"/>
    </source>
</evidence>
<dbReference type="HOGENOM" id="CLU_2249681_0_0_1"/>
<dbReference type="EMBL" id="KL198021">
    <property type="protein sequence ID" value="KDQ18497.1"/>
    <property type="molecule type" value="Genomic_DNA"/>
</dbReference>
<evidence type="ECO:0000256" key="1">
    <source>
        <dbReference type="SAM" id="Phobius"/>
    </source>
</evidence>
<gene>
    <name evidence="2" type="ORF">BOTBODRAFT_171326</name>
</gene>